<reference evidence="5" key="1">
    <citation type="submission" date="2022-10" db="EMBL/GenBank/DDBJ databases">
        <title>Fusarium specimens isolated from Avocado Roots.</title>
        <authorList>
            <person name="Stajich J."/>
            <person name="Roper C."/>
            <person name="Heimlech-Rivalta G."/>
        </authorList>
    </citation>
    <scope>NUCLEOTIDE SEQUENCE</scope>
    <source>
        <strain evidence="5">CF00143</strain>
    </source>
</reference>
<feature type="compositionally biased region" description="Polar residues" evidence="3">
    <location>
        <begin position="544"/>
        <end position="559"/>
    </location>
</feature>
<dbReference type="PROSITE" id="PS50048">
    <property type="entry name" value="ZN2_CY6_FUNGAL_2"/>
    <property type="match status" value="1"/>
</dbReference>
<accession>A0A9W8UAP4</accession>
<name>A0A9W8UAP4_9HYPO</name>
<dbReference type="PANTHER" id="PTHR31668:SF20">
    <property type="entry name" value="ZN(II)2CYS6 TRANSCRIPTION FACTOR (EUROFUNG)"/>
    <property type="match status" value="1"/>
</dbReference>
<keyword evidence="1" id="KW-0479">Metal-binding</keyword>
<dbReference type="PANTHER" id="PTHR31668">
    <property type="entry name" value="GLUCOSE TRANSPORT TRANSCRIPTION REGULATOR RGT1-RELATED-RELATED"/>
    <property type="match status" value="1"/>
</dbReference>
<dbReference type="GO" id="GO:0006351">
    <property type="term" value="P:DNA-templated transcription"/>
    <property type="evidence" value="ECO:0007669"/>
    <property type="project" value="InterPro"/>
</dbReference>
<dbReference type="InterPro" id="IPR050797">
    <property type="entry name" value="Carb_Metab_Trans_Reg"/>
</dbReference>
<dbReference type="Proteomes" id="UP001152130">
    <property type="component" value="Unassembled WGS sequence"/>
</dbReference>
<evidence type="ECO:0000313" key="5">
    <source>
        <dbReference type="EMBL" id="KAJ4014054.1"/>
    </source>
</evidence>
<dbReference type="Gene3D" id="4.10.240.10">
    <property type="entry name" value="Zn(2)-C6 fungal-type DNA-binding domain"/>
    <property type="match status" value="1"/>
</dbReference>
<sequence>MGTIQKRACDGCHRRKVKCDSNSPCRNCGTANIQCTYNAIPQKKGPKGSRAKVISELRENQRMTSLPVKVQARLNGVQTEPITHHNPTPGLLTHDIAKSCLNFFFDHVYTKLPILHRETIESQMPSLERNPDTYCLFTSLCAFTLLQPGMTLPPTPEYNMEMPYGSNIAASTILIEECIRVRKGQDVKGFEHWEKPSLNVLATNFFLFAYHYVQENHNSAWYYLREGTTIIQMSGLGNEENYQQQDVDSIRRRRLFWLFHNAERAYALQRNHPVTLQATLHVGQNGDCPTDDPFNPSMNNNFFNLCGVYQNVDDAFLKAWGIACRNLDAQTITSLNTSLREVLPQQYPPSNYSGVQNWLRKVLYEVTDKQHGGLRVSQLLSNFPNDQHTHHMLLNSGLIPKLFQITSDLIPYLTNAPPSRSPTTPGPEQYLQILWRICMAIDNDHFQFVPLLLSKVQEILPRIIDPKLLNAPIEAVDYNRMPADIFDGFGNAGMAHMPMNDYSAGMPMEQYDNSSKYEDMSGNSPDSLPHSHHSHHSNSPPNSQLGNDMPQNFVSSPGTVMSPGGMDYNNIGAFNMTDMVMSPMGGPAPPNAMNMQQQQQLNNAPQMQGIPNPSINAPSLNQGMSSLYGVRQPSRQSSFNMPGQTPLSAMGSMPGGLDFNTLPR</sequence>
<evidence type="ECO:0000256" key="2">
    <source>
        <dbReference type="ARBA" id="ARBA00023242"/>
    </source>
</evidence>
<dbReference type="PROSITE" id="PS00463">
    <property type="entry name" value="ZN2_CY6_FUNGAL_1"/>
    <property type="match status" value="1"/>
</dbReference>
<dbReference type="EMBL" id="JAPDHF010000008">
    <property type="protein sequence ID" value="KAJ4014054.1"/>
    <property type="molecule type" value="Genomic_DNA"/>
</dbReference>
<evidence type="ECO:0000256" key="3">
    <source>
        <dbReference type="SAM" id="MobiDB-lite"/>
    </source>
</evidence>
<dbReference type="SUPFAM" id="SSF57701">
    <property type="entry name" value="Zn2/Cys6 DNA-binding domain"/>
    <property type="match status" value="1"/>
</dbReference>
<dbReference type="InterPro" id="IPR007219">
    <property type="entry name" value="XnlR_reg_dom"/>
</dbReference>
<dbReference type="GO" id="GO:0003677">
    <property type="term" value="F:DNA binding"/>
    <property type="evidence" value="ECO:0007669"/>
    <property type="project" value="InterPro"/>
</dbReference>
<evidence type="ECO:0000313" key="6">
    <source>
        <dbReference type="Proteomes" id="UP001152130"/>
    </source>
</evidence>
<dbReference type="InterPro" id="IPR001138">
    <property type="entry name" value="Zn2Cys6_DnaBD"/>
</dbReference>
<dbReference type="CDD" id="cd00067">
    <property type="entry name" value="GAL4"/>
    <property type="match status" value="1"/>
</dbReference>
<dbReference type="OrthoDB" id="4132249at2759"/>
<dbReference type="InterPro" id="IPR036864">
    <property type="entry name" value="Zn2-C6_fun-type_DNA-bd_sf"/>
</dbReference>
<gene>
    <name evidence="5" type="ORF">NW766_006305</name>
</gene>
<comment type="caution">
    <text evidence="5">The sequence shown here is derived from an EMBL/GenBank/DDBJ whole genome shotgun (WGS) entry which is preliminary data.</text>
</comment>
<feature type="domain" description="Zn(2)-C6 fungal-type" evidence="4">
    <location>
        <begin position="8"/>
        <end position="37"/>
    </location>
</feature>
<dbReference type="Pfam" id="PF00172">
    <property type="entry name" value="Zn_clus"/>
    <property type="match status" value="1"/>
</dbReference>
<dbReference type="AlphaFoldDB" id="A0A9W8UAP4"/>
<keyword evidence="2" id="KW-0539">Nucleus</keyword>
<keyword evidence="6" id="KW-1185">Reference proteome</keyword>
<dbReference type="SMART" id="SM00066">
    <property type="entry name" value="GAL4"/>
    <property type="match status" value="1"/>
</dbReference>
<organism evidence="5 6">
    <name type="scientific">Fusarium irregulare</name>
    <dbReference type="NCBI Taxonomy" id="2494466"/>
    <lineage>
        <taxon>Eukaryota</taxon>
        <taxon>Fungi</taxon>
        <taxon>Dikarya</taxon>
        <taxon>Ascomycota</taxon>
        <taxon>Pezizomycotina</taxon>
        <taxon>Sordariomycetes</taxon>
        <taxon>Hypocreomycetidae</taxon>
        <taxon>Hypocreales</taxon>
        <taxon>Nectriaceae</taxon>
        <taxon>Fusarium</taxon>
        <taxon>Fusarium incarnatum-equiseti species complex</taxon>
    </lineage>
</organism>
<evidence type="ECO:0000256" key="1">
    <source>
        <dbReference type="ARBA" id="ARBA00022723"/>
    </source>
</evidence>
<feature type="region of interest" description="Disordered" evidence="3">
    <location>
        <begin position="506"/>
        <end position="561"/>
    </location>
</feature>
<proteinExistence type="predicted"/>
<dbReference type="GO" id="GO:0008270">
    <property type="term" value="F:zinc ion binding"/>
    <property type="evidence" value="ECO:0007669"/>
    <property type="project" value="InterPro"/>
</dbReference>
<protein>
    <recommendedName>
        <fullName evidence="4">Zn(2)-C6 fungal-type domain-containing protein</fullName>
    </recommendedName>
</protein>
<dbReference type="Pfam" id="PF04082">
    <property type="entry name" value="Fungal_trans"/>
    <property type="match status" value="1"/>
</dbReference>
<evidence type="ECO:0000259" key="4">
    <source>
        <dbReference type="PROSITE" id="PS50048"/>
    </source>
</evidence>
<dbReference type="CDD" id="cd12148">
    <property type="entry name" value="fungal_TF_MHR"/>
    <property type="match status" value="1"/>
</dbReference>
<dbReference type="GO" id="GO:0000981">
    <property type="term" value="F:DNA-binding transcription factor activity, RNA polymerase II-specific"/>
    <property type="evidence" value="ECO:0007669"/>
    <property type="project" value="InterPro"/>
</dbReference>